<reference evidence="1" key="1">
    <citation type="submission" date="2014-11" db="EMBL/GenBank/DDBJ databases">
        <authorList>
            <person name="Amaro Gonzalez C."/>
        </authorList>
    </citation>
    <scope>NUCLEOTIDE SEQUENCE</scope>
</reference>
<organism evidence="1">
    <name type="scientific">Anguilla anguilla</name>
    <name type="common">European freshwater eel</name>
    <name type="synonym">Muraena anguilla</name>
    <dbReference type="NCBI Taxonomy" id="7936"/>
    <lineage>
        <taxon>Eukaryota</taxon>
        <taxon>Metazoa</taxon>
        <taxon>Chordata</taxon>
        <taxon>Craniata</taxon>
        <taxon>Vertebrata</taxon>
        <taxon>Euteleostomi</taxon>
        <taxon>Actinopterygii</taxon>
        <taxon>Neopterygii</taxon>
        <taxon>Teleostei</taxon>
        <taxon>Anguilliformes</taxon>
        <taxon>Anguillidae</taxon>
        <taxon>Anguilla</taxon>
    </lineage>
</organism>
<dbReference type="EMBL" id="GBXM01008397">
    <property type="protein sequence ID" value="JAI00181.1"/>
    <property type="molecule type" value="Transcribed_RNA"/>
</dbReference>
<evidence type="ECO:0000313" key="1">
    <source>
        <dbReference type="EMBL" id="JAI00181.1"/>
    </source>
</evidence>
<accession>A0A0E9XEA7</accession>
<reference evidence="1" key="2">
    <citation type="journal article" date="2015" name="Fish Shellfish Immunol.">
        <title>Early steps in the European eel (Anguilla anguilla)-Vibrio vulnificus interaction in the gills: Role of the RtxA13 toxin.</title>
        <authorList>
            <person name="Callol A."/>
            <person name="Pajuelo D."/>
            <person name="Ebbesson L."/>
            <person name="Teles M."/>
            <person name="MacKenzie S."/>
            <person name="Amaro C."/>
        </authorList>
    </citation>
    <scope>NUCLEOTIDE SEQUENCE</scope>
</reference>
<dbReference type="AlphaFoldDB" id="A0A0E9XEA7"/>
<sequence>MTWWHLDSDHYGKNKCKTTKILKNYIPYVNPQIDKKLDCTSKQDALLFATRRWRKSQNQQ</sequence>
<protein>
    <submittedName>
        <fullName evidence="1">Uncharacterized protein</fullName>
    </submittedName>
</protein>
<proteinExistence type="predicted"/>
<name>A0A0E9XEA7_ANGAN</name>